<comment type="caution">
    <text evidence="3">The sequence shown here is derived from an EMBL/GenBank/DDBJ whole genome shotgun (WGS) entry which is preliminary data.</text>
</comment>
<gene>
    <name evidence="3" type="ORF">CS062_01800</name>
</gene>
<feature type="compositionally biased region" description="Basic residues" evidence="1">
    <location>
        <begin position="7"/>
        <end position="18"/>
    </location>
</feature>
<evidence type="ECO:0000313" key="3">
    <source>
        <dbReference type="EMBL" id="PIM54958.1"/>
    </source>
</evidence>
<name>A0A2G9CET5_9BURK</name>
<evidence type="ECO:0000256" key="1">
    <source>
        <dbReference type="SAM" id="MobiDB-lite"/>
    </source>
</evidence>
<keyword evidence="2" id="KW-1133">Transmembrane helix</keyword>
<keyword evidence="2" id="KW-0472">Membrane</keyword>
<dbReference type="Proteomes" id="UP000231501">
    <property type="component" value="Unassembled WGS sequence"/>
</dbReference>
<keyword evidence="2" id="KW-0812">Transmembrane</keyword>
<feature type="transmembrane region" description="Helical" evidence="2">
    <location>
        <begin position="221"/>
        <end position="245"/>
    </location>
</feature>
<protein>
    <recommendedName>
        <fullName evidence="5">DUF1345 domain-containing protein</fullName>
    </recommendedName>
</protein>
<accession>A0A2G9CET5</accession>
<organism evidence="3 4">
    <name type="scientific">Roseateles chitinivorans</name>
    <dbReference type="NCBI Taxonomy" id="2917965"/>
    <lineage>
        <taxon>Bacteria</taxon>
        <taxon>Pseudomonadati</taxon>
        <taxon>Pseudomonadota</taxon>
        <taxon>Betaproteobacteria</taxon>
        <taxon>Burkholderiales</taxon>
        <taxon>Sphaerotilaceae</taxon>
        <taxon>Roseateles</taxon>
    </lineage>
</organism>
<evidence type="ECO:0000313" key="4">
    <source>
        <dbReference type="Proteomes" id="UP000231501"/>
    </source>
</evidence>
<reference evidence="3 4" key="1">
    <citation type="submission" date="2017-11" db="EMBL/GenBank/DDBJ databases">
        <title>Draft genome sequence of Mitsuaria sp. HWN-4.</title>
        <authorList>
            <person name="Gundlapally S.R."/>
        </authorList>
    </citation>
    <scope>NUCLEOTIDE SEQUENCE [LARGE SCALE GENOMIC DNA]</scope>
    <source>
        <strain evidence="3 4">HWN-4</strain>
    </source>
</reference>
<feature type="transmembrane region" description="Helical" evidence="2">
    <location>
        <begin position="71"/>
        <end position="90"/>
    </location>
</feature>
<dbReference type="InterPro" id="IPR009781">
    <property type="entry name" value="DUF1345"/>
</dbReference>
<feature type="transmembrane region" description="Helical" evidence="2">
    <location>
        <begin position="111"/>
        <end position="133"/>
    </location>
</feature>
<dbReference type="EMBL" id="PEOG01000006">
    <property type="protein sequence ID" value="PIM54958.1"/>
    <property type="molecule type" value="Genomic_DNA"/>
</dbReference>
<sequence length="249" mass="27007">MGPTLRHVLRHRRGRRPRGAPLRPDRRLTASPAMPLLHQIQRRPRLLIGAATGALLAASWPMELAWHTRLLLGWSAGVWTYLLLIGWRMFHTAAEDIEEQARAVADSVPTVLALAILGGAASMAAIALELAQVKDAGLLKAWPHLLVASATLTGSWLLLPVEFGLAYASMFHCGPKAPHGLEFPGDEEAPDYIDFLYFAATVAATSQTSDVVVSSRPIRRLVLVQAVQAFVFNTVVLALTINFLAGMLG</sequence>
<evidence type="ECO:0000256" key="2">
    <source>
        <dbReference type="SAM" id="Phobius"/>
    </source>
</evidence>
<dbReference type="AlphaFoldDB" id="A0A2G9CET5"/>
<proteinExistence type="predicted"/>
<feature type="region of interest" description="Disordered" evidence="1">
    <location>
        <begin position="1"/>
        <end position="27"/>
    </location>
</feature>
<dbReference type="Pfam" id="PF07077">
    <property type="entry name" value="DUF1345"/>
    <property type="match status" value="1"/>
</dbReference>
<feature type="transmembrane region" description="Helical" evidence="2">
    <location>
        <begin position="145"/>
        <end position="168"/>
    </location>
</feature>
<keyword evidence="4" id="KW-1185">Reference proteome</keyword>
<evidence type="ECO:0008006" key="5">
    <source>
        <dbReference type="Google" id="ProtNLM"/>
    </source>
</evidence>